<proteinExistence type="predicted"/>
<name>A0A9X9LM34_GULGU</name>
<reference evidence="1 2" key="1">
    <citation type="submission" date="2018-10" db="EMBL/GenBank/DDBJ databases">
        <authorList>
            <person name="Ekblom R."/>
            <person name="Jareborg N."/>
        </authorList>
    </citation>
    <scope>NUCLEOTIDE SEQUENCE [LARGE SCALE GENOMIC DNA]</scope>
    <source>
        <tissue evidence="1">Muscle</tissue>
    </source>
</reference>
<keyword evidence="2" id="KW-1185">Reference proteome</keyword>
<sequence length="126" mass="13762">MLGLANASILSPLRPPPRVSIQVPVQMSFHQRLLWSCIQLTAMLLRGHSLAAVSTKCEFPESRPYSSLLRPQHPAHSSCSGIFVELNLVGQGQSTLQIKDPHCINQETSASGKVTGEGHLAHEWQS</sequence>
<gene>
    <name evidence="1" type="ORF">BN2614_LOCUS1</name>
</gene>
<dbReference type="AlphaFoldDB" id="A0A9X9LM34"/>
<protein>
    <submittedName>
        <fullName evidence="1">Uncharacterized protein</fullName>
    </submittedName>
</protein>
<evidence type="ECO:0000313" key="1">
    <source>
        <dbReference type="EMBL" id="VCW76469.1"/>
    </source>
</evidence>
<organism evidence="1 2">
    <name type="scientific">Gulo gulo</name>
    <name type="common">Wolverine</name>
    <name type="synonym">Gluton</name>
    <dbReference type="NCBI Taxonomy" id="48420"/>
    <lineage>
        <taxon>Eukaryota</taxon>
        <taxon>Metazoa</taxon>
        <taxon>Chordata</taxon>
        <taxon>Craniata</taxon>
        <taxon>Vertebrata</taxon>
        <taxon>Euteleostomi</taxon>
        <taxon>Mammalia</taxon>
        <taxon>Eutheria</taxon>
        <taxon>Laurasiatheria</taxon>
        <taxon>Carnivora</taxon>
        <taxon>Caniformia</taxon>
        <taxon>Musteloidea</taxon>
        <taxon>Mustelidae</taxon>
        <taxon>Guloninae</taxon>
        <taxon>Gulo</taxon>
    </lineage>
</organism>
<evidence type="ECO:0000313" key="2">
    <source>
        <dbReference type="Proteomes" id="UP000269945"/>
    </source>
</evidence>
<dbReference type="EMBL" id="CYRY02007421">
    <property type="protein sequence ID" value="VCW76469.1"/>
    <property type="molecule type" value="Genomic_DNA"/>
</dbReference>
<dbReference type="Proteomes" id="UP000269945">
    <property type="component" value="Unassembled WGS sequence"/>
</dbReference>
<accession>A0A9X9LM34</accession>
<comment type="caution">
    <text evidence="1">The sequence shown here is derived from an EMBL/GenBank/DDBJ whole genome shotgun (WGS) entry which is preliminary data.</text>
</comment>